<dbReference type="PANTHER" id="PTHR30222">
    <property type="entry name" value="SPERMIDINE/PUTRESCINE-BINDING PERIPLASMIC PROTEIN"/>
    <property type="match status" value="1"/>
</dbReference>
<keyword evidence="9" id="KW-1185">Reference proteome</keyword>
<dbReference type="OrthoDB" id="9769319at2"/>
<evidence type="ECO:0000313" key="9">
    <source>
        <dbReference type="Proteomes" id="UP000199516"/>
    </source>
</evidence>
<evidence type="ECO:0000256" key="3">
    <source>
        <dbReference type="ARBA" id="ARBA00022729"/>
    </source>
</evidence>
<keyword evidence="2" id="KW-0813">Transport</keyword>
<name>A0A1I2E272_9BACI</name>
<feature type="binding site" evidence="5">
    <location>
        <position position="96"/>
    </location>
    <ligand>
        <name>spermidine</name>
        <dbReference type="ChEBI" id="CHEBI:57834"/>
    </ligand>
</feature>
<dbReference type="STRING" id="930128.SAMN05192532_10545"/>
<dbReference type="InterPro" id="IPR001188">
    <property type="entry name" value="Sperm_putr-bd"/>
</dbReference>
<proteinExistence type="predicted"/>
<dbReference type="PIRSF" id="PIRSF019574">
    <property type="entry name" value="Periplasmic_polyamine_BP"/>
    <property type="match status" value="1"/>
</dbReference>
<dbReference type="Gene3D" id="3.40.190.10">
    <property type="entry name" value="Periplasmic binding protein-like II"/>
    <property type="match status" value="2"/>
</dbReference>
<dbReference type="Pfam" id="PF13416">
    <property type="entry name" value="SBP_bac_8"/>
    <property type="match status" value="1"/>
</dbReference>
<organism evidence="8 9">
    <name type="scientific">Alteribacillus iranensis</name>
    <dbReference type="NCBI Taxonomy" id="930128"/>
    <lineage>
        <taxon>Bacteria</taxon>
        <taxon>Bacillati</taxon>
        <taxon>Bacillota</taxon>
        <taxon>Bacilli</taxon>
        <taxon>Bacillales</taxon>
        <taxon>Bacillaceae</taxon>
        <taxon>Alteribacillus</taxon>
    </lineage>
</organism>
<feature type="binding site" evidence="5">
    <location>
        <position position="48"/>
    </location>
    <ligand>
        <name>spermidine</name>
        <dbReference type="ChEBI" id="CHEBI:57834"/>
    </ligand>
</feature>
<keyword evidence="4" id="KW-0574">Periplasm</keyword>
<evidence type="ECO:0000313" key="8">
    <source>
        <dbReference type="EMBL" id="SFE86776.1"/>
    </source>
</evidence>
<dbReference type="PRINTS" id="PR00909">
    <property type="entry name" value="SPERMDNBNDNG"/>
</dbReference>
<evidence type="ECO:0000256" key="6">
    <source>
        <dbReference type="SAM" id="MobiDB-lite"/>
    </source>
</evidence>
<feature type="signal peptide" evidence="7">
    <location>
        <begin position="1"/>
        <end position="20"/>
    </location>
</feature>
<dbReference type="EMBL" id="FONT01000005">
    <property type="protein sequence ID" value="SFE86776.1"/>
    <property type="molecule type" value="Genomic_DNA"/>
</dbReference>
<evidence type="ECO:0000256" key="5">
    <source>
        <dbReference type="PIRSR" id="PIRSR019574-1"/>
    </source>
</evidence>
<dbReference type="PROSITE" id="PS51257">
    <property type="entry name" value="PROKAR_LIPOPROTEIN"/>
    <property type="match status" value="1"/>
</dbReference>
<dbReference type="SUPFAM" id="SSF53850">
    <property type="entry name" value="Periplasmic binding protein-like II"/>
    <property type="match status" value="1"/>
</dbReference>
<evidence type="ECO:0000256" key="1">
    <source>
        <dbReference type="ARBA" id="ARBA00004418"/>
    </source>
</evidence>
<keyword evidence="3 7" id="KW-0732">Signal</keyword>
<evidence type="ECO:0000256" key="2">
    <source>
        <dbReference type="ARBA" id="ARBA00022448"/>
    </source>
</evidence>
<feature type="binding site" evidence="5">
    <location>
        <position position="338"/>
    </location>
    <ligand>
        <name>spermidine</name>
        <dbReference type="ChEBI" id="CHEBI:57834"/>
    </ligand>
</feature>
<feature type="region of interest" description="Disordered" evidence="6">
    <location>
        <begin position="297"/>
        <end position="326"/>
    </location>
</feature>
<evidence type="ECO:0000256" key="7">
    <source>
        <dbReference type="SAM" id="SignalP"/>
    </source>
</evidence>
<protein>
    <submittedName>
        <fullName evidence="8">Spermidine/putrescine transport system substrate-binding protein</fullName>
    </submittedName>
</protein>
<reference evidence="8 9" key="1">
    <citation type="submission" date="2016-10" db="EMBL/GenBank/DDBJ databases">
        <authorList>
            <person name="de Groot N.N."/>
        </authorList>
    </citation>
    <scope>NUCLEOTIDE SEQUENCE [LARGE SCALE GENOMIC DNA]</scope>
    <source>
        <strain evidence="8 9">DSM 23995</strain>
    </source>
</reference>
<comment type="subcellular location">
    <subcellularLocation>
        <location evidence="1">Periplasm</location>
    </subcellularLocation>
</comment>
<feature type="chain" id="PRO_5038522857" evidence="7">
    <location>
        <begin position="21"/>
        <end position="354"/>
    </location>
</feature>
<dbReference type="GO" id="GO:0042597">
    <property type="term" value="C:periplasmic space"/>
    <property type="evidence" value="ECO:0007669"/>
    <property type="project" value="UniProtKB-SubCell"/>
</dbReference>
<dbReference type="AlphaFoldDB" id="A0A1I2E272"/>
<evidence type="ECO:0000256" key="4">
    <source>
        <dbReference type="ARBA" id="ARBA00022764"/>
    </source>
</evidence>
<dbReference type="RefSeq" id="WP_091661910.1">
    <property type="nucleotide sequence ID" value="NZ_FONT01000005.1"/>
</dbReference>
<dbReference type="PANTHER" id="PTHR30222:SF17">
    <property type="entry name" value="SPERMIDINE_PUTRESCINE-BINDING PERIPLASMIC PROTEIN"/>
    <property type="match status" value="1"/>
</dbReference>
<accession>A0A1I2E272</accession>
<dbReference type="GO" id="GO:0019808">
    <property type="term" value="F:polyamine binding"/>
    <property type="evidence" value="ECO:0007669"/>
    <property type="project" value="InterPro"/>
</dbReference>
<sequence>MAAPYKSLLFLCIVTLLLTACGDKSESSSAEDSNQELAEELYFFNWGENIDPEILEDFEEEFGVKVIYDTYTSNQELITKLNSDTVDYDVVVPTDYFVEQMAEEGLLQELNMDNLPNFKNISEEFRNPSFDPDNTYSVPYLYGSIGIAYNTEYVDEPRSWEALWDPAYEGRVTIQETPREGVSMALQMLGYDMNDPSDEELMEAKQKISEVNENILAFDNTPADKLVSEEVWLAQTYSDQAGTAIAENDKISYLLPEDGGMLWMDNFVVPVSSKNKYTAEVFINYMLRPEVSKKLTDAIPSSNPNKAAQELMSEEESNNPASYPEIPESSSFFEYMNQEQLGKMNQIYKEIKVE</sequence>
<dbReference type="Proteomes" id="UP000199516">
    <property type="component" value="Unassembled WGS sequence"/>
</dbReference>
<dbReference type="InterPro" id="IPR006059">
    <property type="entry name" value="SBP"/>
</dbReference>
<dbReference type="CDD" id="cd13590">
    <property type="entry name" value="PBP2_PotD_PotF_like"/>
    <property type="match status" value="1"/>
</dbReference>
<dbReference type="GO" id="GO:0015846">
    <property type="term" value="P:polyamine transport"/>
    <property type="evidence" value="ECO:0007669"/>
    <property type="project" value="InterPro"/>
</dbReference>
<gene>
    <name evidence="8" type="ORF">SAMN05192532_10545</name>
</gene>